<dbReference type="InterPro" id="IPR036514">
    <property type="entry name" value="SGNH_hydro_sf"/>
</dbReference>
<keyword evidence="4" id="KW-1133">Transmembrane helix</keyword>
<feature type="disulfide bond" evidence="2">
    <location>
        <begin position="219"/>
        <end position="267"/>
    </location>
</feature>
<protein>
    <submittedName>
        <fullName evidence="6">Lysophospholipase L1-like esterase</fullName>
    </submittedName>
</protein>
<keyword evidence="7" id="KW-1185">Reference proteome</keyword>
<proteinExistence type="predicted"/>
<keyword evidence="4" id="KW-0812">Transmembrane</keyword>
<feature type="active site" description="Nucleophile" evidence="1">
    <location>
        <position position="62"/>
    </location>
</feature>
<dbReference type="Pfam" id="PF13472">
    <property type="entry name" value="Lipase_GDSL_2"/>
    <property type="match status" value="1"/>
</dbReference>
<dbReference type="GO" id="GO:0019433">
    <property type="term" value="P:triglyceride catabolic process"/>
    <property type="evidence" value="ECO:0007669"/>
    <property type="project" value="TreeGrafter"/>
</dbReference>
<evidence type="ECO:0000313" key="6">
    <source>
        <dbReference type="EMBL" id="MBB4135112.1"/>
    </source>
</evidence>
<comment type="caution">
    <text evidence="6">The sequence shown here is derived from an EMBL/GenBank/DDBJ whole genome shotgun (WGS) entry which is preliminary data.</text>
</comment>
<organism evidence="6 7">
    <name type="scientific">Gordonia humi</name>
    <dbReference type="NCBI Taxonomy" id="686429"/>
    <lineage>
        <taxon>Bacteria</taxon>
        <taxon>Bacillati</taxon>
        <taxon>Actinomycetota</taxon>
        <taxon>Actinomycetes</taxon>
        <taxon>Mycobacteriales</taxon>
        <taxon>Gordoniaceae</taxon>
        <taxon>Gordonia</taxon>
    </lineage>
</organism>
<evidence type="ECO:0000313" key="7">
    <source>
        <dbReference type="Proteomes" id="UP000551501"/>
    </source>
</evidence>
<dbReference type="CDD" id="cd01823">
    <property type="entry name" value="SEST_like"/>
    <property type="match status" value="1"/>
</dbReference>
<evidence type="ECO:0000256" key="3">
    <source>
        <dbReference type="SAM" id="MobiDB-lite"/>
    </source>
</evidence>
<evidence type="ECO:0000256" key="4">
    <source>
        <dbReference type="SAM" id="Phobius"/>
    </source>
</evidence>
<reference evidence="6 7" key="1">
    <citation type="submission" date="2020-08" db="EMBL/GenBank/DDBJ databases">
        <title>Sequencing the genomes of 1000 actinobacteria strains.</title>
        <authorList>
            <person name="Klenk H.-P."/>
        </authorList>
    </citation>
    <scope>NUCLEOTIDE SEQUENCE [LARGE SCALE GENOMIC DNA]</scope>
    <source>
        <strain evidence="6 7">DSM 45298</strain>
    </source>
</reference>
<feature type="active site" evidence="1">
    <location>
        <position position="283"/>
    </location>
</feature>
<feature type="disulfide bond" evidence="2">
    <location>
        <begin position="77"/>
        <end position="101"/>
    </location>
</feature>
<keyword evidence="4" id="KW-0472">Membrane</keyword>
<name>A0A840ETT6_9ACTN</name>
<dbReference type="PANTHER" id="PTHR37981:SF1">
    <property type="entry name" value="SGNH HYDROLASE-TYPE ESTERASE DOMAIN-CONTAINING PROTEIN"/>
    <property type="match status" value="1"/>
</dbReference>
<dbReference type="InterPro" id="IPR037460">
    <property type="entry name" value="SEST-like"/>
</dbReference>
<keyword evidence="2" id="KW-1015">Disulfide bond</keyword>
<feature type="transmembrane region" description="Helical" evidence="4">
    <location>
        <begin position="12"/>
        <end position="31"/>
    </location>
</feature>
<dbReference type="RefSeq" id="WP_183370205.1">
    <property type="nucleotide sequence ID" value="NZ_BAABHL010000076.1"/>
</dbReference>
<feature type="domain" description="SGNH hydrolase-type esterase" evidence="5">
    <location>
        <begin position="59"/>
        <end position="290"/>
    </location>
</feature>
<dbReference type="PANTHER" id="PTHR37981">
    <property type="entry name" value="LIPASE 2"/>
    <property type="match status" value="1"/>
</dbReference>
<dbReference type="Proteomes" id="UP000551501">
    <property type="component" value="Unassembled WGS sequence"/>
</dbReference>
<dbReference type="AlphaFoldDB" id="A0A840ETT6"/>
<feature type="disulfide bond" evidence="2">
    <location>
        <begin position="152"/>
        <end position="165"/>
    </location>
</feature>
<dbReference type="SUPFAM" id="SSF52266">
    <property type="entry name" value="SGNH hydrolase"/>
    <property type="match status" value="1"/>
</dbReference>
<gene>
    <name evidence="6" type="ORF">BKA16_001664</name>
</gene>
<evidence type="ECO:0000256" key="1">
    <source>
        <dbReference type="PIRSR" id="PIRSR637460-1"/>
    </source>
</evidence>
<dbReference type="EMBL" id="JACIFP010000001">
    <property type="protein sequence ID" value="MBB4135112.1"/>
    <property type="molecule type" value="Genomic_DNA"/>
</dbReference>
<evidence type="ECO:0000256" key="2">
    <source>
        <dbReference type="PIRSR" id="PIRSR637460-2"/>
    </source>
</evidence>
<dbReference type="Gene3D" id="3.40.50.1110">
    <property type="entry name" value="SGNH hydrolase"/>
    <property type="match status" value="1"/>
</dbReference>
<dbReference type="InterPro" id="IPR013830">
    <property type="entry name" value="SGNH_hydro"/>
</dbReference>
<dbReference type="GO" id="GO:0004806">
    <property type="term" value="F:triacylglycerol lipase activity"/>
    <property type="evidence" value="ECO:0007669"/>
    <property type="project" value="TreeGrafter"/>
</dbReference>
<sequence length="301" mass="31451">MLSSRIPLSRVLIVVVTMAVVAVVGAVIATARDGSGPAVAEPHMAAKNTPAVKPRYVSMGSSFASGPESNKRGPTNCGRSHDNYPNRVAEALGMRLVDVTCAGSTTSEILSPSKRHHKPAQIDAVTADTRLVTITTGGNDVGYIGRLGVQSCVNLAMTGTRPLRCNANRVPSPTPVPEAFVDVEQHMERIVREIKIRAPKARIVFVDYPPVVAMTDIVCPKLPLAPWEVAEAAAVADSLAAVTAQAAHATGSVLVQPSQAGKAHTVCSADPWLQGFPGSPPYHPTLAGKQGVADLVVAALR</sequence>
<evidence type="ECO:0000259" key="5">
    <source>
        <dbReference type="Pfam" id="PF13472"/>
    </source>
</evidence>
<feature type="region of interest" description="Disordered" evidence="3">
    <location>
        <begin position="60"/>
        <end position="82"/>
    </location>
</feature>
<accession>A0A840ETT6</accession>